<evidence type="ECO:0000313" key="2">
    <source>
        <dbReference type="EMBL" id="GBP74426.1"/>
    </source>
</evidence>
<accession>A0A4C1YE84</accession>
<proteinExistence type="predicted"/>
<protein>
    <submittedName>
        <fullName evidence="2">Uncharacterized protein</fullName>
    </submittedName>
</protein>
<evidence type="ECO:0000313" key="3">
    <source>
        <dbReference type="Proteomes" id="UP000299102"/>
    </source>
</evidence>
<dbReference type="AlphaFoldDB" id="A0A4C1YE84"/>
<dbReference type="Proteomes" id="UP000299102">
    <property type="component" value="Unassembled WGS sequence"/>
</dbReference>
<reference evidence="2 3" key="1">
    <citation type="journal article" date="2019" name="Commun. Biol.">
        <title>The bagworm genome reveals a unique fibroin gene that provides high tensile strength.</title>
        <authorList>
            <person name="Kono N."/>
            <person name="Nakamura H."/>
            <person name="Ohtoshi R."/>
            <person name="Tomita M."/>
            <person name="Numata K."/>
            <person name="Arakawa K."/>
        </authorList>
    </citation>
    <scope>NUCLEOTIDE SEQUENCE [LARGE SCALE GENOMIC DNA]</scope>
</reference>
<sequence length="125" mass="13890">MKDRCSDSAVKERGGFQKDVVAKVQKGISRLLRLSGKDEFKEYTLLHAHIVYNNVTGCGGEKGLVADRGRLTDDALHYILFSRQSWKVSSEYDHHGSGTSDEPPRLMARGESTGTRSCTHAYSMP</sequence>
<evidence type="ECO:0000256" key="1">
    <source>
        <dbReference type="SAM" id="MobiDB-lite"/>
    </source>
</evidence>
<gene>
    <name evidence="2" type="ORF">EVAR_60576_1</name>
</gene>
<feature type="compositionally biased region" description="Polar residues" evidence="1">
    <location>
        <begin position="112"/>
        <end position="125"/>
    </location>
</feature>
<comment type="caution">
    <text evidence="2">The sequence shown here is derived from an EMBL/GenBank/DDBJ whole genome shotgun (WGS) entry which is preliminary data.</text>
</comment>
<name>A0A4C1YE84_EUMVA</name>
<keyword evidence="3" id="KW-1185">Reference proteome</keyword>
<dbReference type="EMBL" id="BGZK01001207">
    <property type="protein sequence ID" value="GBP74426.1"/>
    <property type="molecule type" value="Genomic_DNA"/>
</dbReference>
<organism evidence="2 3">
    <name type="scientific">Eumeta variegata</name>
    <name type="common">Bagworm moth</name>
    <name type="synonym">Eumeta japonica</name>
    <dbReference type="NCBI Taxonomy" id="151549"/>
    <lineage>
        <taxon>Eukaryota</taxon>
        <taxon>Metazoa</taxon>
        <taxon>Ecdysozoa</taxon>
        <taxon>Arthropoda</taxon>
        <taxon>Hexapoda</taxon>
        <taxon>Insecta</taxon>
        <taxon>Pterygota</taxon>
        <taxon>Neoptera</taxon>
        <taxon>Endopterygota</taxon>
        <taxon>Lepidoptera</taxon>
        <taxon>Glossata</taxon>
        <taxon>Ditrysia</taxon>
        <taxon>Tineoidea</taxon>
        <taxon>Psychidae</taxon>
        <taxon>Oiketicinae</taxon>
        <taxon>Eumeta</taxon>
    </lineage>
</organism>
<feature type="region of interest" description="Disordered" evidence="1">
    <location>
        <begin position="90"/>
        <end position="125"/>
    </location>
</feature>